<proteinExistence type="predicted"/>
<name>A0ABQ1W502_9BACT</name>
<accession>A0ABQ1W502</accession>
<keyword evidence="2" id="KW-1185">Reference proteome</keyword>
<evidence type="ECO:0000313" key="2">
    <source>
        <dbReference type="Proteomes" id="UP000634043"/>
    </source>
</evidence>
<dbReference type="InterPro" id="IPR046155">
    <property type="entry name" value="DUF6157"/>
</dbReference>
<sequence length="138" mass="15748">MKVHTTNYFDTFIQVAEDTKAACGMKPPSKGDKKTIAERQYDLISKHPYRYTSDDVLFQVFADRNDLAEAEYQHARAQFFSKGQACFRASPLTKTYGFGVHCDSEGKMAIYGMETAEYEKFVADENLEKVKAMKSSRK</sequence>
<evidence type="ECO:0000313" key="1">
    <source>
        <dbReference type="EMBL" id="GGG14059.1"/>
    </source>
</evidence>
<comment type="caution">
    <text evidence="1">The sequence shown here is derived from an EMBL/GenBank/DDBJ whole genome shotgun (WGS) entry which is preliminary data.</text>
</comment>
<organism evidence="1 2">
    <name type="scientific">Pontibacter amylolyticus</name>
    <dbReference type="NCBI Taxonomy" id="1424080"/>
    <lineage>
        <taxon>Bacteria</taxon>
        <taxon>Pseudomonadati</taxon>
        <taxon>Bacteroidota</taxon>
        <taxon>Cytophagia</taxon>
        <taxon>Cytophagales</taxon>
        <taxon>Hymenobacteraceae</taxon>
        <taxon>Pontibacter</taxon>
    </lineage>
</organism>
<dbReference type="Pfam" id="PF19654">
    <property type="entry name" value="DUF6157"/>
    <property type="match status" value="1"/>
</dbReference>
<protein>
    <submittedName>
        <fullName evidence="1">Uncharacterized protein</fullName>
    </submittedName>
</protein>
<gene>
    <name evidence="1" type="ORF">GCM10011323_18100</name>
</gene>
<dbReference type="Proteomes" id="UP000634043">
    <property type="component" value="Unassembled WGS sequence"/>
</dbReference>
<reference evidence="2" key="1">
    <citation type="journal article" date="2019" name="Int. J. Syst. Evol. Microbiol.">
        <title>The Global Catalogue of Microorganisms (GCM) 10K type strain sequencing project: providing services to taxonomists for standard genome sequencing and annotation.</title>
        <authorList>
            <consortium name="The Broad Institute Genomics Platform"/>
            <consortium name="The Broad Institute Genome Sequencing Center for Infectious Disease"/>
            <person name="Wu L."/>
            <person name="Ma J."/>
        </authorList>
    </citation>
    <scope>NUCLEOTIDE SEQUENCE [LARGE SCALE GENOMIC DNA]</scope>
    <source>
        <strain evidence="2">CGMCC 1.12749</strain>
    </source>
</reference>
<dbReference type="RefSeq" id="WP_188501217.1">
    <property type="nucleotide sequence ID" value="NZ_BMFP01000003.1"/>
</dbReference>
<dbReference type="EMBL" id="BMFP01000003">
    <property type="protein sequence ID" value="GGG14059.1"/>
    <property type="molecule type" value="Genomic_DNA"/>
</dbReference>